<gene>
    <name evidence="3" type="ORF">A1O1_01526</name>
</gene>
<proteinExistence type="inferred from homology"/>
<evidence type="ECO:0000256" key="2">
    <source>
        <dbReference type="ARBA" id="ARBA00023002"/>
    </source>
</evidence>
<dbReference type="InterPro" id="IPR036291">
    <property type="entry name" value="NAD(P)-bd_dom_sf"/>
</dbReference>
<dbReference type="STRING" id="1182541.W9Z380"/>
<dbReference type="InterPro" id="IPR002347">
    <property type="entry name" value="SDR_fam"/>
</dbReference>
<dbReference type="EMBL" id="AMWN01000001">
    <property type="protein sequence ID" value="EXJ96400.1"/>
    <property type="molecule type" value="Genomic_DNA"/>
</dbReference>
<evidence type="ECO:0008006" key="5">
    <source>
        <dbReference type="Google" id="ProtNLM"/>
    </source>
</evidence>
<dbReference type="SUPFAM" id="SSF51735">
    <property type="entry name" value="NAD(P)-binding Rossmann-fold domains"/>
    <property type="match status" value="1"/>
</dbReference>
<sequence>MSDLAILKVKTVLVTGGASGIGLAISTRFARAGANVFIADKQREVGHKVVGDLTSHGHNVTFAHCDVQDYNSCVAAFKQAAQHSLTGTIDVVALMAGVLGDHGSLVEQVIRTKEQMSKDDIDEQSPPEPKHTALDVNLLGVYNCAYLALWYMSPRGPKGNDQDGTTTTNSLILIGSIVSYIDAPLFSDYQTSKFGVRGLFRTLRYTTPSLNIRLNMLAPTFVRTPLVTPALPVLKAAGMGPGHGLDFVDVETVVDAAVKFAVDDRLHGRAWAVVAGKNGVGDLTVDLQDDEHGSWGGEALEHVMQREEVKETGPQ</sequence>
<dbReference type="Pfam" id="PF00106">
    <property type="entry name" value="adh_short"/>
    <property type="match status" value="1"/>
</dbReference>
<name>W9Z380_9EURO</name>
<dbReference type="GO" id="GO:0005737">
    <property type="term" value="C:cytoplasm"/>
    <property type="evidence" value="ECO:0007669"/>
    <property type="project" value="TreeGrafter"/>
</dbReference>
<dbReference type="PANTHER" id="PTHR44229">
    <property type="entry name" value="15-HYDROXYPROSTAGLANDIN DEHYDROGENASE [NAD(+)]"/>
    <property type="match status" value="1"/>
</dbReference>
<dbReference type="GO" id="GO:0016616">
    <property type="term" value="F:oxidoreductase activity, acting on the CH-OH group of donors, NAD or NADP as acceptor"/>
    <property type="evidence" value="ECO:0007669"/>
    <property type="project" value="TreeGrafter"/>
</dbReference>
<dbReference type="HOGENOM" id="CLU_010194_13_3_1"/>
<evidence type="ECO:0000313" key="3">
    <source>
        <dbReference type="EMBL" id="EXJ96400.1"/>
    </source>
</evidence>
<dbReference type="GeneID" id="19156428"/>
<dbReference type="PANTHER" id="PTHR44229:SF4">
    <property type="entry name" value="15-HYDROXYPROSTAGLANDIN DEHYDROGENASE [NAD(+)]"/>
    <property type="match status" value="1"/>
</dbReference>
<dbReference type="AlphaFoldDB" id="W9Z380"/>
<organism evidence="3 4">
    <name type="scientific">Capronia coronata CBS 617.96</name>
    <dbReference type="NCBI Taxonomy" id="1182541"/>
    <lineage>
        <taxon>Eukaryota</taxon>
        <taxon>Fungi</taxon>
        <taxon>Dikarya</taxon>
        <taxon>Ascomycota</taxon>
        <taxon>Pezizomycotina</taxon>
        <taxon>Eurotiomycetes</taxon>
        <taxon>Chaetothyriomycetidae</taxon>
        <taxon>Chaetothyriales</taxon>
        <taxon>Herpotrichiellaceae</taxon>
        <taxon>Capronia</taxon>
    </lineage>
</organism>
<reference evidence="3 4" key="1">
    <citation type="submission" date="2013-03" db="EMBL/GenBank/DDBJ databases">
        <title>The Genome Sequence of Capronia coronata CBS 617.96.</title>
        <authorList>
            <consortium name="The Broad Institute Genomics Platform"/>
            <person name="Cuomo C."/>
            <person name="de Hoog S."/>
            <person name="Gorbushina A."/>
            <person name="Walker B."/>
            <person name="Young S.K."/>
            <person name="Zeng Q."/>
            <person name="Gargeya S."/>
            <person name="Fitzgerald M."/>
            <person name="Haas B."/>
            <person name="Abouelleil A."/>
            <person name="Allen A.W."/>
            <person name="Alvarado L."/>
            <person name="Arachchi H.M."/>
            <person name="Berlin A.M."/>
            <person name="Chapman S.B."/>
            <person name="Gainer-Dewar J."/>
            <person name="Goldberg J."/>
            <person name="Griggs A."/>
            <person name="Gujja S."/>
            <person name="Hansen M."/>
            <person name="Howarth C."/>
            <person name="Imamovic A."/>
            <person name="Ireland A."/>
            <person name="Larimer J."/>
            <person name="McCowan C."/>
            <person name="Murphy C."/>
            <person name="Pearson M."/>
            <person name="Poon T.W."/>
            <person name="Priest M."/>
            <person name="Roberts A."/>
            <person name="Saif S."/>
            <person name="Shea T."/>
            <person name="Sisk P."/>
            <person name="Sykes S."/>
            <person name="Wortman J."/>
            <person name="Nusbaum C."/>
            <person name="Birren B."/>
        </authorList>
    </citation>
    <scope>NUCLEOTIDE SEQUENCE [LARGE SCALE GENOMIC DNA]</scope>
    <source>
        <strain evidence="3 4">CBS 617.96</strain>
    </source>
</reference>
<evidence type="ECO:0000313" key="4">
    <source>
        <dbReference type="Proteomes" id="UP000019484"/>
    </source>
</evidence>
<evidence type="ECO:0000256" key="1">
    <source>
        <dbReference type="ARBA" id="ARBA00006484"/>
    </source>
</evidence>
<dbReference type="eggNOG" id="KOG0725">
    <property type="taxonomic scope" value="Eukaryota"/>
</dbReference>
<keyword evidence="4" id="KW-1185">Reference proteome</keyword>
<accession>W9Z380</accession>
<comment type="caution">
    <text evidence="3">The sequence shown here is derived from an EMBL/GenBank/DDBJ whole genome shotgun (WGS) entry which is preliminary data.</text>
</comment>
<dbReference type="Gene3D" id="3.40.50.720">
    <property type="entry name" value="NAD(P)-binding Rossmann-like Domain"/>
    <property type="match status" value="1"/>
</dbReference>
<protein>
    <recommendedName>
        <fullName evidence="5">NAD(P)-binding protein</fullName>
    </recommendedName>
</protein>
<comment type="similarity">
    <text evidence="1">Belongs to the short-chain dehydrogenases/reductases (SDR) family.</text>
</comment>
<dbReference type="RefSeq" id="XP_007720629.1">
    <property type="nucleotide sequence ID" value="XM_007722439.1"/>
</dbReference>
<dbReference type="OrthoDB" id="5371740at2759"/>
<dbReference type="Proteomes" id="UP000019484">
    <property type="component" value="Unassembled WGS sequence"/>
</dbReference>
<dbReference type="PRINTS" id="PR00081">
    <property type="entry name" value="GDHRDH"/>
</dbReference>
<keyword evidence="2" id="KW-0560">Oxidoreductase</keyword>